<dbReference type="SUPFAM" id="SSF52949">
    <property type="entry name" value="Macro domain-like"/>
    <property type="match status" value="1"/>
</dbReference>
<evidence type="ECO:0000259" key="11">
    <source>
        <dbReference type="PROSITE" id="PS50089"/>
    </source>
</evidence>
<evidence type="ECO:0000313" key="12">
    <source>
        <dbReference type="EMBL" id="WAR21284.1"/>
    </source>
</evidence>
<evidence type="ECO:0000256" key="10">
    <source>
        <dbReference type="SAM" id="MobiDB-lite"/>
    </source>
</evidence>
<evidence type="ECO:0000256" key="9">
    <source>
        <dbReference type="RuleBase" id="RU367105"/>
    </source>
</evidence>
<dbReference type="Proteomes" id="UP001164746">
    <property type="component" value="Chromosome 12"/>
</dbReference>
<dbReference type="SUPFAM" id="SSF57850">
    <property type="entry name" value="RING/U-box"/>
    <property type="match status" value="1"/>
</dbReference>
<dbReference type="Gene3D" id="3.30.40.10">
    <property type="entry name" value="Zinc/RING finger domain, C3HC4 (zinc finger)"/>
    <property type="match status" value="1"/>
</dbReference>
<dbReference type="Pfam" id="PF13920">
    <property type="entry name" value="zf-C3HC4_3"/>
    <property type="match status" value="1"/>
</dbReference>
<feature type="non-terminal residue" evidence="12">
    <location>
        <position position="1"/>
    </location>
</feature>
<keyword evidence="13" id="KW-1185">Reference proteome</keyword>
<dbReference type="InterPro" id="IPR039398">
    <property type="entry name" value="Deltex_fam"/>
</dbReference>
<keyword evidence="6 8" id="KW-0863">Zinc-finger</keyword>
<organism evidence="12 13">
    <name type="scientific">Mya arenaria</name>
    <name type="common">Soft-shell clam</name>
    <dbReference type="NCBI Taxonomy" id="6604"/>
    <lineage>
        <taxon>Eukaryota</taxon>
        <taxon>Metazoa</taxon>
        <taxon>Spiralia</taxon>
        <taxon>Lophotrochozoa</taxon>
        <taxon>Mollusca</taxon>
        <taxon>Bivalvia</taxon>
        <taxon>Autobranchia</taxon>
        <taxon>Heteroconchia</taxon>
        <taxon>Euheterodonta</taxon>
        <taxon>Imparidentia</taxon>
        <taxon>Neoheterodontei</taxon>
        <taxon>Myida</taxon>
        <taxon>Myoidea</taxon>
        <taxon>Myidae</taxon>
        <taxon>Mya</taxon>
    </lineage>
</organism>
<dbReference type="InterPro" id="IPR002589">
    <property type="entry name" value="Macro_dom"/>
</dbReference>
<comment type="similarity">
    <text evidence="3 9">Belongs to the Deltex family.</text>
</comment>
<name>A0ABY7FIY3_MYAAR</name>
<comment type="subcellular location">
    <subcellularLocation>
        <location evidence="9">Cytoplasm</location>
    </subcellularLocation>
</comment>
<evidence type="ECO:0000256" key="4">
    <source>
        <dbReference type="ARBA" id="ARBA00022679"/>
    </source>
</evidence>
<gene>
    <name evidence="12" type="ORF">MAR_015258</name>
</gene>
<evidence type="ECO:0000256" key="7">
    <source>
        <dbReference type="ARBA" id="ARBA00022833"/>
    </source>
</evidence>
<accession>A0ABY7FIY3</accession>
<evidence type="ECO:0000256" key="3">
    <source>
        <dbReference type="ARBA" id="ARBA00009413"/>
    </source>
</evidence>
<dbReference type="PROSITE" id="PS00518">
    <property type="entry name" value="ZF_RING_1"/>
    <property type="match status" value="1"/>
</dbReference>
<reference evidence="12" key="1">
    <citation type="submission" date="2022-11" db="EMBL/GenBank/DDBJ databases">
        <title>Centuries of genome instability and evolution in soft-shell clam transmissible cancer (bioRxiv).</title>
        <authorList>
            <person name="Hart S.F.M."/>
            <person name="Yonemitsu M.A."/>
            <person name="Giersch R.M."/>
            <person name="Beal B.F."/>
            <person name="Arriagada G."/>
            <person name="Davis B.W."/>
            <person name="Ostrander E.A."/>
            <person name="Goff S.P."/>
            <person name="Metzger M.J."/>
        </authorList>
    </citation>
    <scope>NUCLEOTIDE SEQUENCE</scope>
    <source>
        <strain evidence="12">MELC-2E11</strain>
        <tissue evidence="12">Siphon/mantle</tissue>
    </source>
</reference>
<feature type="domain" description="RING-type" evidence="11">
    <location>
        <begin position="223"/>
        <end position="260"/>
    </location>
</feature>
<dbReference type="PROSITE" id="PS50089">
    <property type="entry name" value="ZF_RING_2"/>
    <property type="match status" value="1"/>
</dbReference>
<evidence type="ECO:0000313" key="13">
    <source>
        <dbReference type="Proteomes" id="UP001164746"/>
    </source>
</evidence>
<dbReference type="Gene3D" id="3.40.220.10">
    <property type="entry name" value="Leucine Aminopeptidase, subunit E, domain 1"/>
    <property type="match status" value="1"/>
</dbReference>
<dbReference type="InterPro" id="IPR039396">
    <property type="entry name" value="Deltex_C"/>
</dbReference>
<dbReference type="SMART" id="SM00184">
    <property type="entry name" value="RING"/>
    <property type="match status" value="1"/>
</dbReference>
<keyword evidence="5 9" id="KW-0479">Metal-binding</keyword>
<dbReference type="InterPro" id="IPR039399">
    <property type="entry name" value="Deltex_C_sf"/>
</dbReference>
<dbReference type="PANTHER" id="PTHR12622">
    <property type="entry name" value="DELTEX-RELATED"/>
    <property type="match status" value="1"/>
</dbReference>
<dbReference type="Pfam" id="PF01661">
    <property type="entry name" value="Macro"/>
    <property type="match status" value="1"/>
</dbReference>
<sequence>KTSTIYTDSASAECVRRKISHITNRRLTPSSPKQAEDHETQFALSSVASGYRMSKEAKFKGKVVSGDVIFCEAPVLSKPKWIAHAVLYLKKDKKNEEERQMKIAEIFTNIFEQAILKGCKSIALPSLGSATSEKRPPTQDTNTMTQKEPRADIRPAPTGNLKIYDDEGITKNPPKKNYNSKERDYKDDDDNSDLEQSDIDDEENEEAFRQRNISQPEETEEICVICMETVKKQKTLPCGHVFCENCIEQQFTYKEACPTCGQVVGTIEGDQPDGTMTITIDDLTHCAGFEHVGQFIITYSFENGKQGLGVHEPRGRKGFGYPDDSYLDRVTDELKAKGVTEVDIVEVPLENIVRRERQHRR</sequence>
<dbReference type="InterPro" id="IPR001841">
    <property type="entry name" value="Znf_RING"/>
</dbReference>
<feature type="compositionally biased region" description="Acidic residues" evidence="10">
    <location>
        <begin position="187"/>
        <end position="205"/>
    </location>
</feature>
<keyword evidence="7 9" id="KW-0862">Zinc</keyword>
<evidence type="ECO:0000256" key="6">
    <source>
        <dbReference type="ARBA" id="ARBA00022771"/>
    </source>
</evidence>
<dbReference type="EC" id="2.3.2.27" evidence="9"/>
<proteinExistence type="inferred from homology"/>
<evidence type="ECO:0000256" key="8">
    <source>
        <dbReference type="PROSITE-ProRule" id="PRU00175"/>
    </source>
</evidence>
<comment type="catalytic activity">
    <reaction evidence="1 9">
        <text>S-ubiquitinyl-[E2 ubiquitin-conjugating enzyme]-L-cysteine + [acceptor protein]-L-lysine = [E2 ubiquitin-conjugating enzyme]-L-cysteine + N(6)-ubiquitinyl-[acceptor protein]-L-lysine.</text>
        <dbReference type="EC" id="2.3.2.27"/>
    </reaction>
</comment>
<dbReference type="EMBL" id="CP111023">
    <property type="protein sequence ID" value="WAR21284.1"/>
    <property type="molecule type" value="Genomic_DNA"/>
</dbReference>
<dbReference type="Pfam" id="PF18102">
    <property type="entry name" value="DTC"/>
    <property type="match status" value="1"/>
</dbReference>
<feature type="region of interest" description="Disordered" evidence="10">
    <location>
        <begin position="127"/>
        <end position="214"/>
    </location>
</feature>
<evidence type="ECO:0000256" key="2">
    <source>
        <dbReference type="ARBA" id="ARBA00004906"/>
    </source>
</evidence>
<dbReference type="InterPro" id="IPR017907">
    <property type="entry name" value="Znf_RING_CS"/>
</dbReference>
<dbReference type="InterPro" id="IPR013083">
    <property type="entry name" value="Znf_RING/FYVE/PHD"/>
</dbReference>
<keyword evidence="9" id="KW-0963">Cytoplasm</keyword>
<evidence type="ECO:0000256" key="1">
    <source>
        <dbReference type="ARBA" id="ARBA00000900"/>
    </source>
</evidence>
<evidence type="ECO:0000256" key="5">
    <source>
        <dbReference type="ARBA" id="ARBA00022723"/>
    </source>
</evidence>
<protein>
    <recommendedName>
        <fullName evidence="9">E3 ubiquitin-protein ligase</fullName>
        <ecNumber evidence="9">2.3.2.27</ecNumber>
    </recommendedName>
</protein>
<dbReference type="InterPro" id="IPR043472">
    <property type="entry name" value="Macro_dom-like"/>
</dbReference>
<dbReference type="Gene3D" id="3.30.390.130">
    <property type="match status" value="1"/>
</dbReference>
<comment type="pathway">
    <text evidence="2 9">Protein modification; protein ubiquitination.</text>
</comment>
<keyword evidence="4 9" id="KW-0808">Transferase</keyword>